<reference evidence="2" key="1">
    <citation type="submission" date="2022-11" db="UniProtKB">
        <authorList>
            <consortium name="WormBaseParasite"/>
        </authorList>
    </citation>
    <scope>IDENTIFICATION</scope>
</reference>
<accession>A0AC34PVX5</accession>
<protein>
    <submittedName>
        <fullName evidence="2">Uncharacterized protein</fullName>
    </submittedName>
</protein>
<sequence length="222" mass="25463">MTSVKSHVAPAKDKSIIASRASSRVRTQPKRLIDEIHHIEDDTPNLEKAEADEHMDIDSEEERQLLASPGKEVIKTGETPKTKLPQRVLNTPIQKKSESRENSGSGFSPIIKKFVQIQSGSKEKSDLKKKERRLRKNLKWMPRKLESTVMANMSELTKTMDMVVNKDFKKKDFHKLPDVHTKLEKDLQEYLDDQRDLQEVMEDANVMRTLTSKGGVEGVMRK</sequence>
<proteinExistence type="predicted"/>
<evidence type="ECO:0000313" key="1">
    <source>
        <dbReference type="Proteomes" id="UP000887576"/>
    </source>
</evidence>
<evidence type="ECO:0000313" key="2">
    <source>
        <dbReference type="WBParaSite" id="JU765_v2.g10464.t1"/>
    </source>
</evidence>
<dbReference type="Proteomes" id="UP000887576">
    <property type="component" value="Unplaced"/>
</dbReference>
<dbReference type="WBParaSite" id="JU765_v2.g10464.t1">
    <property type="protein sequence ID" value="JU765_v2.g10464.t1"/>
    <property type="gene ID" value="JU765_v2.g10464"/>
</dbReference>
<organism evidence="1 2">
    <name type="scientific">Panagrolaimus sp. JU765</name>
    <dbReference type="NCBI Taxonomy" id="591449"/>
    <lineage>
        <taxon>Eukaryota</taxon>
        <taxon>Metazoa</taxon>
        <taxon>Ecdysozoa</taxon>
        <taxon>Nematoda</taxon>
        <taxon>Chromadorea</taxon>
        <taxon>Rhabditida</taxon>
        <taxon>Tylenchina</taxon>
        <taxon>Panagrolaimomorpha</taxon>
        <taxon>Panagrolaimoidea</taxon>
        <taxon>Panagrolaimidae</taxon>
        <taxon>Panagrolaimus</taxon>
    </lineage>
</organism>
<name>A0AC34PVX5_9BILA</name>